<evidence type="ECO:0000313" key="3">
    <source>
        <dbReference type="EMBL" id="AZB25292.1"/>
    </source>
</evidence>
<dbReference type="NCBIfam" id="NF037951">
    <property type="entry name" value="spanin2_2"/>
    <property type="match status" value="1"/>
</dbReference>
<reference evidence="4" key="1">
    <citation type="submission" date="2018-11" db="EMBL/GenBank/DDBJ databases">
        <title>Proposal to divide the Flavobacteriaceae and reorganize its genera based on Amino Acid Identity values calculated from whole genome sequences.</title>
        <authorList>
            <person name="Nicholson A.C."/>
            <person name="Gulvik C.A."/>
            <person name="Whitney A.M."/>
            <person name="Humrighouse B.W."/>
            <person name="Bell M."/>
            <person name="Holmes B."/>
            <person name="Steigerwalt A.G."/>
            <person name="Villarma A."/>
            <person name="Sheth M."/>
            <person name="Batra D."/>
            <person name="Pryor J."/>
            <person name="Bernardet J.-F."/>
            <person name="Hugo C."/>
            <person name="Kampfer P."/>
            <person name="Newman J."/>
            <person name="McQuiston J.R."/>
        </authorList>
    </citation>
    <scope>NUCLEOTIDE SEQUENCE [LARGE SCALE GENOMIC DNA]</scope>
    <source>
        <strain evidence="4">G0229</strain>
    </source>
</reference>
<evidence type="ECO:0000313" key="4">
    <source>
        <dbReference type="Proteomes" id="UP000271193"/>
    </source>
</evidence>
<dbReference type="GeneID" id="99065576"/>
<feature type="signal peptide" evidence="2">
    <location>
        <begin position="1"/>
        <end position="23"/>
    </location>
</feature>
<dbReference type="AlphaFoldDB" id="A0A3G6UA16"/>
<proteinExistence type="predicted"/>
<keyword evidence="2" id="KW-0732">Signal</keyword>
<sequence length="107" mass="11877">MKNYQIFLILLLCISLTSCKTIVANPGKPLIESSIEVGRSYEVQDFNAKVLNLKITGFDKDCIYGISAKKEQISLEKAGIRQMKKWKVLNSVFVGALAIAALIFIPI</sequence>
<protein>
    <recommendedName>
        <fullName evidence="5">Lipoprotein</fullName>
    </recommendedName>
</protein>
<keyword evidence="1" id="KW-0812">Transmembrane</keyword>
<evidence type="ECO:0000256" key="2">
    <source>
        <dbReference type="SAM" id="SignalP"/>
    </source>
</evidence>
<organism evidence="3 4">
    <name type="scientific">Chryseobacterium bernardetii</name>
    <dbReference type="NCBI Taxonomy" id="1241978"/>
    <lineage>
        <taxon>Bacteria</taxon>
        <taxon>Pseudomonadati</taxon>
        <taxon>Bacteroidota</taxon>
        <taxon>Flavobacteriia</taxon>
        <taxon>Flavobacteriales</taxon>
        <taxon>Weeksellaceae</taxon>
        <taxon>Chryseobacterium group</taxon>
        <taxon>Chryseobacterium</taxon>
    </lineage>
</organism>
<keyword evidence="1" id="KW-0472">Membrane</keyword>
<dbReference type="PROSITE" id="PS51257">
    <property type="entry name" value="PROKAR_LIPOPROTEIN"/>
    <property type="match status" value="1"/>
</dbReference>
<dbReference type="Proteomes" id="UP000271193">
    <property type="component" value="Chromosome"/>
</dbReference>
<name>A0A3G6UA16_9FLAO</name>
<dbReference type="OrthoDB" id="1264055at2"/>
<dbReference type="EMBL" id="CP033932">
    <property type="protein sequence ID" value="AZB25292.1"/>
    <property type="molecule type" value="Genomic_DNA"/>
</dbReference>
<feature type="chain" id="PRO_5018230152" description="Lipoprotein" evidence="2">
    <location>
        <begin position="24"/>
        <end position="107"/>
    </location>
</feature>
<keyword evidence="1" id="KW-1133">Transmembrane helix</keyword>
<evidence type="ECO:0000256" key="1">
    <source>
        <dbReference type="SAM" id="Phobius"/>
    </source>
</evidence>
<evidence type="ECO:0008006" key="5">
    <source>
        <dbReference type="Google" id="ProtNLM"/>
    </source>
</evidence>
<keyword evidence="4" id="KW-1185">Reference proteome</keyword>
<gene>
    <name evidence="3" type="ORF">EG339_12235</name>
</gene>
<dbReference type="KEGG" id="cben:EG339_12235"/>
<accession>A0A3G6UA16</accession>
<dbReference type="RefSeq" id="WP_002981146.1">
    <property type="nucleotide sequence ID" value="NZ_CP033931.1"/>
</dbReference>
<feature type="transmembrane region" description="Helical" evidence="1">
    <location>
        <begin position="88"/>
        <end position="105"/>
    </location>
</feature>